<protein>
    <submittedName>
        <fullName evidence="4">GGDEF domain-containing phosphodiesterase</fullName>
        <ecNumber evidence="4">3.1.4.52</ecNumber>
    </submittedName>
</protein>
<dbReference type="RefSeq" id="WP_283739466.1">
    <property type="nucleotide sequence ID" value="NZ_JASJEV010000002.1"/>
</dbReference>
<comment type="caution">
    <text evidence="4">The sequence shown here is derived from an EMBL/GenBank/DDBJ whole genome shotgun (WGS) entry which is preliminary data.</text>
</comment>
<dbReference type="InterPro" id="IPR001633">
    <property type="entry name" value="EAL_dom"/>
</dbReference>
<dbReference type="SUPFAM" id="SSF141868">
    <property type="entry name" value="EAL domain-like"/>
    <property type="match status" value="1"/>
</dbReference>
<dbReference type="Proteomes" id="UP001321492">
    <property type="component" value="Unassembled WGS sequence"/>
</dbReference>
<proteinExistence type="predicted"/>
<dbReference type="Gene3D" id="3.20.20.450">
    <property type="entry name" value="EAL domain"/>
    <property type="match status" value="1"/>
</dbReference>
<reference evidence="4 5" key="1">
    <citation type="submission" date="2023-05" db="EMBL/GenBank/DDBJ databases">
        <title>Chelatococcus sp. nov., a moderately thermophilic bacterium isolated from hot spring microbial mat.</title>
        <authorList>
            <person name="Hu C.-J."/>
            <person name="Li W.-J."/>
        </authorList>
    </citation>
    <scope>NUCLEOTIDE SEQUENCE [LARGE SCALE GENOMIC DNA]</scope>
    <source>
        <strain evidence="4 5">SYSU G07232</strain>
    </source>
</reference>
<sequence length="576" mass="62077">MTDRTAAAPTGASRGGRGSRTGDAPLDPRAILTSIGEVVYDWDLASDTLNWSLNARDVFGSDCAQRMKTGRGFAAMIEPGTGIGRHEIIRDSGDIDRGTGIPYRTRYALRLGARTLVMTEDTGRWFADAEGRPATAHGVLRVERLGVGRTISLEAVTSGAARSRAGLIAELGVELAEAARARAPLALVVVAIEELGRLNEEIGYEAADGIIEQAFARIAAVMRRRDRLMRYASNRFAAILLSCTGEQIGAALNRFATAVESTPMHTGRGAVAVKLRMGAALGPEHGREAETLLRHAEEALAEAKRRGGATFAVYDAALGRDLERRRREATSLDIVAALNERRIAIARQPVVEARTRKVAFQEVLLRLHRADGTLANAADVVPAAERLGLVRLVDHRVLELALDRLAAEPQERLAINVSPATLKNPEWLTAFAAHLGARAGIADRLIVEITETAAVENPEATRACLDAMKALGVAIAIDDFGSGHTSFKLLRAFPVDILKIDGAFVQNLVHSPDDRFFVRTLTELAQHLGIATVAEWVENEETARLLTEWGVDYLQGAHIALPTLHEAADARASQVA</sequence>
<dbReference type="Pfam" id="PF00990">
    <property type="entry name" value="GGDEF"/>
    <property type="match status" value="1"/>
</dbReference>
<evidence type="ECO:0000259" key="2">
    <source>
        <dbReference type="PROSITE" id="PS50883"/>
    </source>
</evidence>
<dbReference type="InterPro" id="IPR000160">
    <property type="entry name" value="GGDEF_dom"/>
</dbReference>
<dbReference type="GO" id="GO:0071111">
    <property type="term" value="F:cyclic-guanylate-specific phosphodiesterase activity"/>
    <property type="evidence" value="ECO:0007669"/>
    <property type="project" value="UniProtKB-EC"/>
</dbReference>
<dbReference type="EC" id="3.1.4.52" evidence="4"/>
<dbReference type="CDD" id="cd01948">
    <property type="entry name" value="EAL"/>
    <property type="match status" value="1"/>
</dbReference>
<feature type="region of interest" description="Disordered" evidence="1">
    <location>
        <begin position="1"/>
        <end position="26"/>
    </location>
</feature>
<dbReference type="PANTHER" id="PTHR33121:SF79">
    <property type="entry name" value="CYCLIC DI-GMP PHOSPHODIESTERASE PDED-RELATED"/>
    <property type="match status" value="1"/>
</dbReference>
<accession>A0ABT7ADL8</accession>
<evidence type="ECO:0000313" key="5">
    <source>
        <dbReference type="Proteomes" id="UP001321492"/>
    </source>
</evidence>
<dbReference type="InterPro" id="IPR029787">
    <property type="entry name" value="Nucleotide_cyclase"/>
</dbReference>
<dbReference type="SUPFAM" id="SSF55073">
    <property type="entry name" value="Nucleotide cyclase"/>
    <property type="match status" value="1"/>
</dbReference>
<gene>
    <name evidence="4" type="ORF">QNA08_04380</name>
</gene>
<dbReference type="SMART" id="SM00052">
    <property type="entry name" value="EAL"/>
    <property type="match status" value="1"/>
</dbReference>
<dbReference type="NCBIfam" id="TIGR00254">
    <property type="entry name" value="GGDEF"/>
    <property type="match status" value="1"/>
</dbReference>
<organism evidence="4 5">
    <name type="scientific">Chelatococcus albus</name>
    <dbReference type="NCBI Taxonomy" id="3047466"/>
    <lineage>
        <taxon>Bacteria</taxon>
        <taxon>Pseudomonadati</taxon>
        <taxon>Pseudomonadota</taxon>
        <taxon>Alphaproteobacteria</taxon>
        <taxon>Hyphomicrobiales</taxon>
        <taxon>Chelatococcaceae</taxon>
        <taxon>Chelatococcus</taxon>
    </lineage>
</organism>
<evidence type="ECO:0000313" key="4">
    <source>
        <dbReference type="EMBL" id="MDJ1157476.1"/>
    </source>
</evidence>
<feature type="domain" description="EAL" evidence="2">
    <location>
        <begin position="327"/>
        <end position="576"/>
    </location>
</feature>
<keyword evidence="5" id="KW-1185">Reference proteome</keyword>
<dbReference type="EMBL" id="JASJEV010000002">
    <property type="protein sequence ID" value="MDJ1157476.1"/>
    <property type="molecule type" value="Genomic_DNA"/>
</dbReference>
<dbReference type="PANTHER" id="PTHR33121">
    <property type="entry name" value="CYCLIC DI-GMP PHOSPHODIESTERASE PDEF"/>
    <property type="match status" value="1"/>
</dbReference>
<dbReference type="Gene3D" id="3.30.70.270">
    <property type="match status" value="1"/>
</dbReference>
<dbReference type="SMART" id="SM00267">
    <property type="entry name" value="GGDEF"/>
    <property type="match status" value="1"/>
</dbReference>
<keyword evidence="4" id="KW-0378">Hydrolase</keyword>
<dbReference type="PROSITE" id="PS50883">
    <property type="entry name" value="EAL"/>
    <property type="match status" value="1"/>
</dbReference>
<evidence type="ECO:0000259" key="3">
    <source>
        <dbReference type="PROSITE" id="PS50887"/>
    </source>
</evidence>
<evidence type="ECO:0000256" key="1">
    <source>
        <dbReference type="SAM" id="MobiDB-lite"/>
    </source>
</evidence>
<feature type="compositionally biased region" description="Low complexity" evidence="1">
    <location>
        <begin position="1"/>
        <end position="12"/>
    </location>
</feature>
<dbReference type="InterPro" id="IPR043128">
    <property type="entry name" value="Rev_trsase/Diguanyl_cyclase"/>
</dbReference>
<feature type="domain" description="GGDEF" evidence="3">
    <location>
        <begin position="183"/>
        <end position="316"/>
    </location>
</feature>
<dbReference type="Pfam" id="PF00563">
    <property type="entry name" value="EAL"/>
    <property type="match status" value="1"/>
</dbReference>
<name>A0ABT7ADL8_9HYPH</name>
<dbReference type="InterPro" id="IPR035919">
    <property type="entry name" value="EAL_sf"/>
</dbReference>
<dbReference type="InterPro" id="IPR050706">
    <property type="entry name" value="Cyclic-di-GMP_PDE-like"/>
</dbReference>
<dbReference type="PROSITE" id="PS50887">
    <property type="entry name" value="GGDEF"/>
    <property type="match status" value="1"/>
</dbReference>